<dbReference type="Gene3D" id="3.10.490.10">
    <property type="entry name" value="Gamma-glutamyl cyclotransferase-like"/>
    <property type="match status" value="1"/>
</dbReference>
<comment type="similarity">
    <text evidence="1">Belongs to the gamma-glutamylcyclotransferase family.</text>
</comment>
<dbReference type="EMBL" id="KZ679007">
    <property type="protein sequence ID" value="PSS25911.1"/>
    <property type="molecule type" value="Genomic_DNA"/>
</dbReference>
<feature type="region of interest" description="Disordered" evidence="4">
    <location>
        <begin position="1"/>
        <end position="28"/>
    </location>
</feature>
<evidence type="ECO:0000256" key="1">
    <source>
        <dbReference type="ARBA" id="ARBA00008861"/>
    </source>
</evidence>
<accession>A0A2T3BC70</accession>
<evidence type="ECO:0000259" key="5">
    <source>
        <dbReference type="Pfam" id="PF06094"/>
    </source>
</evidence>
<evidence type="ECO:0000256" key="3">
    <source>
        <dbReference type="ARBA" id="ARBA00030602"/>
    </source>
</evidence>
<name>A0A2T3BC70_AMORE</name>
<dbReference type="InterPro" id="IPR045038">
    <property type="entry name" value="AIG2-like"/>
</dbReference>
<evidence type="ECO:0000256" key="2">
    <source>
        <dbReference type="ARBA" id="ARBA00022679"/>
    </source>
</evidence>
<feature type="compositionally biased region" description="Polar residues" evidence="4">
    <location>
        <begin position="1"/>
        <end position="20"/>
    </location>
</feature>
<dbReference type="Proteomes" id="UP000241818">
    <property type="component" value="Unassembled WGS sequence"/>
</dbReference>
<reference evidence="6 7" key="1">
    <citation type="journal article" date="2018" name="New Phytol.">
        <title>Comparative genomics and transcriptomics depict ericoid mycorrhizal fungi as versatile saprotrophs and plant mutualists.</title>
        <authorList>
            <person name="Martino E."/>
            <person name="Morin E."/>
            <person name="Grelet G.A."/>
            <person name="Kuo A."/>
            <person name="Kohler A."/>
            <person name="Daghino S."/>
            <person name="Barry K.W."/>
            <person name="Cichocki N."/>
            <person name="Clum A."/>
            <person name="Dockter R.B."/>
            <person name="Hainaut M."/>
            <person name="Kuo R.C."/>
            <person name="LaButti K."/>
            <person name="Lindahl B.D."/>
            <person name="Lindquist E.A."/>
            <person name="Lipzen A."/>
            <person name="Khouja H.R."/>
            <person name="Magnuson J."/>
            <person name="Murat C."/>
            <person name="Ohm R.A."/>
            <person name="Singer S.W."/>
            <person name="Spatafora J.W."/>
            <person name="Wang M."/>
            <person name="Veneault-Fourrey C."/>
            <person name="Henrissat B."/>
            <person name="Grigoriev I.V."/>
            <person name="Martin F.M."/>
            <person name="Perotto S."/>
        </authorList>
    </citation>
    <scope>NUCLEOTIDE SEQUENCE [LARGE SCALE GENOMIC DNA]</scope>
    <source>
        <strain evidence="6 7">ATCC 22711</strain>
    </source>
</reference>
<evidence type="ECO:0000313" key="7">
    <source>
        <dbReference type="Proteomes" id="UP000241818"/>
    </source>
</evidence>
<dbReference type="GeneID" id="36576699"/>
<dbReference type="SUPFAM" id="SSF110857">
    <property type="entry name" value="Gamma-glutamyl cyclotransferase-like"/>
    <property type="match status" value="1"/>
</dbReference>
<protein>
    <recommendedName>
        <fullName evidence="3">Putative gamma-glutamylcyclotransferase</fullName>
    </recommendedName>
</protein>
<dbReference type="InParanoid" id="A0A2T3BC70"/>
<dbReference type="Pfam" id="PF06094">
    <property type="entry name" value="GGACT"/>
    <property type="match status" value="1"/>
</dbReference>
<gene>
    <name evidence="6" type="ORF">M430DRAFT_56571</name>
</gene>
<dbReference type="InterPro" id="IPR036568">
    <property type="entry name" value="GGCT-like_sf"/>
</dbReference>
<dbReference type="OrthoDB" id="3262926at2759"/>
<dbReference type="InterPro" id="IPR009288">
    <property type="entry name" value="AIG2-like_dom"/>
</dbReference>
<feature type="domain" description="Gamma-glutamylcyclotransferase AIG2-like" evidence="5">
    <location>
        <begin position="61"/>
        <end position="171"/>
    </location>
</feature>
<keyword evidence="2" id="KW-0808">Transferase</keyword>
<keyword evidence="7" id="KW-1185">Reference proteome</keyword>
<proteinExistence type="inferred from homology"/>
<dbReference type="RefSeq" id="XP_024724510.1">
    <property type="nucleotide sequence ID" value="XM_024868618.1"/>
</dbReference>
<dbReference type="InterPro" id="IPR013024">
    <property type="entry name" value="GGCT-like"/>
</dbReference>
<dbReference type="AlphaFoldDB" id="A0A2T3BC70"/>
<evidence type="ECO:0000256" key="4">
    <source>
        <dbReference type="SAM" id="MobiDB-lite"/>
    </source>
</evidence>
<dbReference type="PANTHER" id="PTHR31544">
    <property type="entry name" value="AIG2-LIKE PROTEIN D"/>
    <property type="match status" value="1"/>
</dbReference>
<organism evidence="6 7">
    <name type="scientific">Amorphotheca resinae ATCC 22711</name>
    <dbReference type="NCBI Taxonomy" id="857342"/>
    <lineage>
        <taxon>Eukaryota</taxon>
        <taxon>Fungi</taxon>
        <taxon>Dikarya</taxon>
        <taxon>Ascomycota</taxon>
        <taxon>Pezizomycotina</taxon>
        <taxon>Leotiomycetes</taxon>
        <taxon>Helotiales</taxon>
        <taxon>Amorphothecaceae</taxon>
        <taxon>Amorphotheca</taxon>
    </lineage>
</organism>
<dbReference type="PANTHER" id="PTHR31544:SF4">
    <property type="entry name" value="GAMMA-GLUTAMYLCYCLOTRANSFERASE-RELATED"/>
    <property type="match status" value="1"/>
</dbReference>
<sequence length="203" mass="23491">MDNSNTNSESSTPKAMNNGNRKPARRAKRNVMGEQFAAWRAAGMPSPPRFPNEDIYTPKPFFFYGTLMDPLKLQEILLLPSPPVLKPARARTYKIMLWGQYPALVDAIDSYVDGMTCVIETKQHVEMLKEYETEAYDLESLRFEVDGERVRGKAFMWAETDRSALREGTWSLEEWKKDVEKEMASHFKPVEDFDQLRISEDQL</sequence>
<dbReference type="GO" id="GO:0016740">
    <property type="term" value="F:transferase activity"/>
    <property type="evidence" value="ECO:0007669"/>
    <property type="project" value="UniProtKB-KW"/>
</dbReference>
<dbReference type="CDD" id="cd06661">
    <property type="entry name" value="GGCT_like"/>
    <property type="match status" value="1"/>
</dbReference>
<evidence type="ECO:0000313" key="6">
    <source>
        <dbReference type="EMBL" id="PSS25911.1"/>
    </source>
</evidence>